<evidence type="ECO:0000313" key="3">
    <source>
        <dbReference type="Proteomes" id="UP000317303"/>
    </source>
</evidence>
<feature type="compositionally biased region" description="Low complexity" evidence="1">
    <location>
        <begin position="56"/>
        <end position="80"/>
    </location>
</feature>
<feature type="region of interest" description="Disordered" evidence="1">
    <location>
        <begin position="43"/>
        <end position="118"/>
    </location>
</feature>
<comment type="caution">
    <text evidence="2">The sequence shown here is derived from an EMBL/GenBank/DDBJ whole genome shotgun (WGS) entry which is preliminary data.</text>
</comment>
<dbReference type="RefSeq" id="WP_246134697.1">
    <property type="nucleotide sequence ID" value="NZ_JOIJ01000021.1"/>
</dbReference>
<proteinExistence type="predicted"/>
<sequence length="213" mass="21170">MNPAARDRTRALGTRLRGMPGLAGLVTVAVLTAATVGCGHVGGGPESRAQQDAGPVVTSAAESSTAAEDAAGGSGSEAVDPCAWLDPADRSTAGLTEEGQRRDVAGAPSCDYTESGTGGVTITVDDTSGLDALRTAGEGEAERMRIGGRDAMRVADLAADDGTCAVLLATGPSSSVHVDVSSVDFTDTESSCVRARTVAELIAPDLPGGPNDG</sequence>
<gene>
    <name evidence="2" type="ORF">JD82_00793</name>
</gene>
<evidence type="ECO:0000313" key="2">
    <source>
        <dbReference type="EMBL" id="TWH18971.1"/>
    </source>
</evidence>
<protein>
    <submittedName>
        <fullName evidence="2">Uncharacterized protein DUF3558</fullName>
    </submittedName>
</protein>
<name>A0A660CDH2_9PSEU</name>
<organism evidence="2 3">
    <name type="scientific">Prauserella rugosa</name>
    <dbReference type="NCBI Taxonomy" id="43354"/>
    <lineage>
        <taxon>Bacteria</taxon>
        <taxon>Bacillati</taxon>
        <taxon>Actinomycetota</taxon>
        <taxon>Actinomycetes</taxon>
        <taxon>Pseudonocardiales</taxon>
        <taxon>Pseudonocardiaceae</taxon>
        <taxon>Prauserella</taxon>
    </lineage>
</organism>
<evidence type="ECO:0000256" key="1">
    <source>
        <dbReference type="SAM" id="MobiDB-lite"/>
    </source>
</evidence>
<reference evidence="2 3" key="1">
    <citation type="submission" date="2019-07" db="EMBL/GenBank/DDBJ databases">
        <title>R&amp;d 2014.</title>
        <authorList>
            <person name="Klenk H.-P."/>
        </authorList>
    </citation>
    <scope>NUCLEOTIDE SEQUENCE [LARGE SCALE GENOMIC DNA]</scope>
    <source>
        <strain evidence="2 3">DSM 43194</strain>
    </source>
</reference>
<accession>A0A660CDH2</accession>
<dbReference type="InterPro" id="IPR024520">
    <property type="entry name" value="DUF3558"/>
</dbReference>
<dbReference type="AlphaFoldDB" id="A0A660CDH2"/>
<dbReference type="EMBL" id="VLJV01000001">
    <property type="protein sequence ID" value="TWH18971.1"/>
    <property type="molecule type" value="Genomic_DNA"/>
</dbReference>
<keyword evidence="3" id="KW-1185">Reference proteome</keyword>
<dbReference type="Pfam" id="PF12079">
    <property type="entry name" value="DUF3558"/>
    <property type="match status" value="1"/>
</dbReference>
<dbReference type="Proteomes" id="UP000317303">
    <property type="component" value="Unassembled WGS sequence"/>
</dbReference>